<dbReference type="OrthoDB" id="7489123at2759"/>
<dbReference type="InterPro" id="IPR005312">
    <property type="entry name" value="DUF1759"/>
</dbReference>
<dbReference type="AlphaFoldDB" id="A0A4C1Z3P3"/>
<accession>A0A4C1Z3P3</accession>
<dbReference type="Pfam" id="PF03564">
    <property type="entry name" value="DUF1759"/>
    <property type="match status" value="1"/>
</dbReference>
<organism evidence="1 2">
    <name type="scientific">Eumeta variegata</name>
    <name type="common">Bagworm moth</name>
    <name type="synonym">Eumeta japonica</name>
    <dbReference type="NCBI Taxonomy" id="151549"/>
    <lineage>
        <taxon>Eukaryota</taxon>
        <taxon>Metazoa</taxon>
        <taxon>Ecdysozoa</taxon>
        <taxon>Arthropoda</taxon>
        <taxon>Hexapoda</taxon>
        <taxon>Insecta</taxon>
        <taxon>Pterygota</taxon>
        <taxon>Neoptera</taxon>
        <taxon>Endopterygota</taxon>
        <taxon>Lepidoptera</taxon>
        <taxon>Glossata</taxon>
        <taxon>Ditrysia</taxon>
        <taxon>Tineoidea</taxon>
        <taxon>Psychidae</taxon>
        <taxon>Oiketicinae</taxon>
        <taxon>Eumeta</taxon>
    </lineage>
</organism>
<keyword evidence="2" id="KW-1185">Reference proteome</keyword>
<sequence length="128" mass="14611">MNRNVRRNRIQVRPARPTTGLILRWPILSLIQFTGRDLRTNLTADQKFGYLLSCLSAEPRGLVQHFNISNNSYPIARDLSERRYQNTRRLADSFISEILNPPNVEVADGLAQPSPDDYQVIWGTKTSG</sequence>
<reference evidence="1 2" key="1">
    <citation type="journal article" date="2019" name="Commun. Biol.">
        <title>The bagworm genome reveals a unique fibroin gene that provides high tensile strength.</title>
        <authorList>
            <person name="Kono N."/>
            <person name="Nakamura H."/>
            <person name="Ohtoshi R."/>
            <person name="Tomita M."/>
            <person name="Numata K."/>
            <person name="Arakawa K."/>
        </authorList>
    </citation>
    <scope>NUCLEOTIDE SEQUENCE [LARGE SCALE GENOMIC DNA]</scope>
</reference>
<name>A0A4C1Z3P3_EUMVA</name>
<proteinExistence type="predicted"/>
<comment type="caution">
    <text evidence="1">The sequence shown here is derived from an EMBL/GenBank/DDBJ whole genome shotgun (WGS) entry which is preliminary data.</text>
</comment>
<gene>
    <name evidence="1" type="ORF">EVAR_86160_1</name>
</gene>
<protein>
    <submittedName>
        <fullName evidence="1">Uncharacterized protein</fullName>
    </submittedName>
</protein>
<evidence type="ECO:0000313" key="2">
    <source>
        <dbReference type="Proteomes" id="UP000299102"/>
    </source>
</evidence>
<dbReference type="Proteomes" id="UP000299102">
    <property type="component" value="Unassembled WGS sequence"/>
</dbReference>
<dbReference type="EMBL" id="BGZK01001513">
    <property type="protein sequence ID" value="GBP81479.1"/>
    <property type="molecule type" value="Genomic_DNA"/>
</dbReference>
<evidence type="ECO:0000313" key="1">
    <source>
        <dbReference type="EMBL" id="GBP81479.1"/>
    </source>
</evidence>